<dbReference type="Gene3D" id="3.40.1360.10">
    <property type="match status" value="1"/>
</dbReference>
<evidence type="ECO:0000313" key="1">
    <source>
        <dbReference type="EMBL" id="CAB4129649.1"/>
    </source>
</evidence>
<dbReference type="SUPFAM" id="SSF56731">
    <property type="entry name" value="DNA primase core"/>
    <property type="match status" value="1"/>
</dbReference>
<organism evidence="1">
    <name type="scientific">uncultured Caudovirales phage</name>
    <dbReference type="NCBI Taxonomy" id="2100421"/>
    <lineage>
        <taxon>Viruses</taxon>
        <taxon>Duplodnaviria</taxon>
        <taxon>Heunggongvirae</taxon>
        <taxon>Uroviricota</taxon>
        <taxon>Caudoviricetes</taxon>
        <taxon>Peduoviridae</taxon>
        <taxon>Maltschvirus</taxon>
        <taxon>Maltschvirus maltsch</taxon>
    </lineage>
</organism>
<gene>
    <name evidence="1" type="ORF">UFOVP116_69</name>
</gene>
<accession>A0A6J5LD58</accession>
<dbReference type="InterPro" id="IPR034154">
    <property type="entry name" value="TOPRIM_DnaG/twinkle"/>
</dbReference>
<name>A0A6J5LD58_9CAUD</name>
<proteinExistence type="predicted"/>
<sequence>MFSAIKDFILDKLPSGARSASNGWVSFNAVCCHNRGESVDTRRRGGVHPNPDGSISYSCFNCGFTASYFPGRPLNGRIRQLLGWMGASEAEVKRLVIEALRLKELGIVPSIRAPEEQSIDFDEMALPEHSSEIVELAKYYEETNWENSDRFIQAVEYINSRRIAFGESPDAYKFYLTPETANNLHRRLLLPFYWNDKIVGYTARAMDDGVKPKYLNRNSPNYVFNMNRQKPSSKFVIVCEGPFDALSINGVSVLGNTISDVQVDIIDGLGKEVIVVPDFDITENSFGKAAWPGSKLLDRALEVGWEVSFPIWSETCKDINAATVKYGKLFVLNSILSARQSSKLKIELKKKEYLRKT</sequence>
<protein>
    <submittedName>
        <fullName evidence="1">Archaeal primase DnaG/twinkle, TOPRIM domain</fullName>
    </submittedName>
</protein>
<reference evidence="1" key="1">
    <citation type="submission" date="2020-04" db="EMBL/GenBank/DDBJ databases">
        <authorList>
            <person name="Chiriac C."/>
            <person name="Salcher M."/>
            <person name="Ghai R."/>
            <person name="Kavagutti S V."/>
        </authorList>
    </citation>
    <scope>NUCLEOTIDE SEQUENCE</scope>
</reference>
<dbReference type="CDD" id="cd01029">
    <property type="entry name" value="TOPRIM_primases"/>
    <property type="match status" value="1"/>
</dbReference>
<dbReference type="EMBL" id="LR796237">
    <property type="protein sequence ID" value="CAB4129649.1"/>
    <property type="molecule type" value="Genomic_DNA"/>
</dbReference>